<dbReference type="EMBL" id="CP076132">
    <property type="protein sequence ID" value="QWG01122.1"/>
    <property type="molecule type" value="Genomic_DNA"/>
</dbReference>
<gene>
    <name evidence="1" type="ORF">KMW28_15870</name>
</gene>
<dbReference type="Proteomes" id="UP000678679">
    <property type="component" value="Chromosome 1"/>
</dbReference>
<dbReference type="RefSeq" id="WP_169662674.1">
    <property type="nucleotide sequence ID" value="NZ_CP076132.1"/>
</dbReference>
<protein>
    <submittedName>
        <fullName evidence="1">Uncharacterized protein</fullName>
    </submittedName>
</protein>
<proteinExistence type="predicted"/>
<keyword evidence="2" id="KW-1185">Reference proteome</keyword>
<dbReference type="KEGG" id="fya:KMW28_15870"/>
<reference evidence="1 2" key="1">
    <citation type="submission" date="2021-05" db="EMBL/GenBank/DDBJ databases">
        <title>Comparative genomic studies on the polysaccharide-degrading batcterial strains of the Flammeovirga genus.</title>
        <authorList>
            <person name="Zewei F."/>
            <person name="Zheng Z."/>
            <person name="Yu L."/>
            <person name="Ruyue G."/>
            <person name="Yanhong M."/>
            <person name="Yuanyuan C."/>
            <person name="Jingyan G."/>
            <person name="Wenjun H."/>
        </authorList>
    </citation>
    <scope>NUCLEOTIDE SEQUENCE [LARGE SCALE GENOMIC DNA]</scope>
    <source>
        <strain evidence="1 2">NBRC:100898</strain>
    </source>
</reference>
<accession>A0AAX1N0X5</accession>
<evidence type="ECO:0000313" key="2">
    <source>
        <dbReference type="Proteomes" id="UP000678679"/>
    </source>
</evidence>
<organism evidence="1 2">
    <name type="scientific">Flammeovirga yaeyamensis</name>
    <dbReference type="NCBI Taxonomy" id="367791"/>
    <lineage>
        <taxon>Bacteria</taxon>
        <taxon>Pseudomonadati</taxon>
        <taxon>Bacteroidota</taxon>
        <taxon>Cytophagia</taxon>
        <taxon>Cytophagales</taxon>
        <taxon>Flammeovirgaceae</taxon>
        <taxon>Flammeovirga</taxon>
    </lineage>
</organism>
<name>A0AAX1N0X5_9BACT</name>
<evidence type="ECO:0000313" key="1">
    <source>
        <dbReference type="EMBL" id="QWG01122.1"/>
    </source>
</evidence>
<sequence length="182" mass="21474">MKIIKATKETHYQEFLNHCPHQSVSKEYLKKNITYILVFKGEVAGGYVFGNTYPYRYTEHITDKIDKQKMLHFTAYNNVTEITCMWIKPELKKSYVSKFMWASIGYKGYFGNAEYYLFGTKSKKFAKVLNFPMSTKRLMSSNTDDRKKYHFFIADRKKTILGAFEILMGLFIKKPNQELISE</sequence>
<dbReference type="AlphaFoldDB" id="A0AAX1N0X5"/>